<accession>X0TCF1</accession>
<proteinExistence type="predicted"/>
<dbReference type="EMBL" id="BARS01018759">
    <property type="protein sequence ID" value="GAF85872.1"/>
    <property type="molecule type" value="Genomic_DNA"/>
</dbReference>
<reference evidence="1" key="1">
    <citation type="journal article" date="2014" name="Front. Microbiol.">
        <title>High frequency of phylogenetically diverse reductive dehalogenase-homologous genes in deep subseafloor sedimentary metagenomes.</title>
        <authorList>
            <person name="Kawai M."/>
            <person name="Futagami T."/>
            <person name="Toyoda A."/>
            <person name="Takaki Y."/>
            <person name="Nishi S."/>
            <person name="Hori S."/>
            <person name="Arai W."/>
            <person name="Tsubouchi T."/>
            <person name="Morono Y."/>
            <person name="Uchiyama I."/>
            <person name="Ito T."/>
            <person name="Fujiyama A."/>
            <person name="Inagaki F."/>
            <person name="Takami H."/>
        </authorList>
    </citation>
    <scope>NUCLEOTIDE SEQUENCE</scope>
    <source>
        <strain evidence="1">Expedition CK06-06</strain>
    </source>
</reference>
<name>X0TCF1_9ZZZZ</name>
<gene>
    <name evidence="1" type="ORF">S01H1_30479</name>
</gene>
<comment type="caution">
    <text evidence="1">The sequence shown here is derived from an EMBL/GenBank/DDBJ whole genome shotgun (WGS) entry which is preliminary data.</text>
</comment>
<dbReference type="AlphaFoldDB" id="X0TCF1"/>
<feature type="non-terminal residue" evidence="1">
    <location>
        <position position="276"/>
    </location>
</feature>
<feature type="non-terminal residue" evidence="1">
    <location>
        <position position="1"/>
    </location>
</feature>
<dbReference type="SUPFAM" id="SSF110296">
    <property type="entry name" value="Oligoxyloglucan reducing end-specific cellobiohydrolase"/>
    <property type="match status" value="1"/>
</dbReference>
<protein>
    <recommendedName>
        <fullName evidence="2">Photosynthesis system II assembly factor Ycf48/Hcf136-like domain-containing protein</fullName>
    </recommendedName>
</protein>
<evidence type="ECO:0000313" key="1">
    <source>
        <dbReference type="EMBL" id="GAF85872.1"/>
    </source>
</evidence>
<evidence type="ECO:0008006" key="2">
    <source>
        <dbReference type="Google" id="ProtNLM"/>
    </source>
</evidence>
<organism evidence="1">
    <name type="scientific">marine sediment metagenome</name>
    <dbReference type="NCBI Taxonomy" id="412755"/>
    <lineage>
        <taxon>unclassified sequences</taxon>
        <taxon>metagenomes</taxon>
        <taxon>ecological metagenomes</taxon>
    </lineage>
</organism>
<sequence length="276" mass="30681">YAVALQGEPPIEEGAWSVTFDDGDTWNQLSLIDTVIDYFSDVAVSPDCNKTMLVSVNEEGAYSSCDSVWLHADNLPEAEEYSGKWIRTWCGELESNWGLLRLPMDETDGHNVFLVDYDTNNVYWNDLEGLACWDPIGATELDEIVDLAAQDVDTLFALDYHGDVAMFDDDEWQEAVNSDVDYGFTIAVWGDHILVGGEDGDVSYSDDGGETFDLLEEETPTIDGYVTVAFDTYFDTNDVVYAATDEGDYTGGIYSWVIGESEEWTDLEAAPLESQS</sequence>